<dbReference type="Proteomes" id="UP000000788">
    <property type="component" value="Chromosome"/>
</dbReference>
<organism evidence="13 14">
    <name type="scientific">Prochlorococcus marinus (strain MIT 9211)</name>
    <dbReference type="NCBI Taxonomy" id="93059"/>
    <lineage>
        <taxon>Bacteria</taxon>
        <taxon>Bacillati</taxon>
        <taxon>Cyanobacteriota</taxon>
        <taxon>Cyanophyceae</taxon>
        <taxon>Synechococcales</taxon>
        <taxon>Prochlorococcaceae</taxon>
        <taxon>Prochlorococcus</taxon>
    </lineage>
</organism>
<evidence type="ECO:0000256" key="4">
    <source>
        <dbReference type="ARBA" id="ARBA00006689"/>
    </source>
</evidence>
<dbReference type="EMBL" id="CP000878">
    <property type="protein sequence ID" value="ABX09359.1"/>
    <property type="molecule type" value="Genomic_DNA"/>
</dbReference>
<evidence type="ECO:0000256" key="8">
    <source>
        <dbReference type="ARBA" id="ARBA00022989"/>
    </source>
</evidence>
<feature type="transmembrane region" description="Helical" evidence="12">
    <location>
        <begin position="255"/>
        <end position="273"/>
    </location>
</feature>
<dbReference type="STRING" id="93059.P9211_14281"/>
<keyword evidence="11 12" id="KW-0472">Membrane</keyword>
<evidence type="ECO:0000256" key="5">
    <source>
        <dbReference type="ARBA" id="ARBA00022494"/>
    </source>
</evidence>
<dbReference type="GO" id="GO:0031676">
    <property type="term" value="C:plasma membrane-derived thylakoid membrane"/>
    <property type="evidence" value="ECO:0007669"/>
    <property type="project" value="UniProtKB-SubCell"/>
</dbReference>
<evidence type="ECO:0000256" key="3">
    <source>
        <dbReference type="ARBA" id="ARBA00004636"/>
    </source>
</evidence>
<comment type="similarity">
    <text evidence="4">Belongs to the PsbB/PsbC family. IsiA/Pcb subfamily.</text>
</comment>
<comment type="cofactor">
    <cofactor evidence="1">
        <name>divinyl chlorophyll a</name>
        <dbReference type="ChEBI" id="CHEBI:73095"/>
    </cofactor>
</comment>
<gene>
    <name evidence="13" type="ordered locus">P9211_14281</name>
</gene>
<evidence type="ECO:0000256" key="12">
    <source>
        <dbReference type="SAM" id="Phobius"/>
    </source>
</evidence>
<evidence type="ECO:0000256" key="6">
    <source>
        <dbReference type="ARBA" id="ARBA00022531"/>
    </source>
</evidence>
<dbReference type="SUPFAM" id="SSF161077">
    <property type="entry name" value="Photosystem II antenna protein-like"/>
    <property type="match status" value="1"/>
</dbReference>
<comment type="subcellular location">
    <subcellularLocation>
        <location evidence="3">Cellular thylakoid membrane</location>
        <topology evidence="3">Multi-pass membrane protein</topology>
    </subcellularLocation>
</comment>
<proteinExistence type="inferred from homology"/>
<dbReference type="GO" id="GO:0009767">
    <property type="term" value="P:photosynthetic electron transport chain"/>
    <property type="evidence" value="ECO:0007669"/>
    <property type="project" value="InterPro"/>
</dbReference>
<evidence type="ECO:0000256" key="11">
    <source>
        <dbReference type="ARBA" id="ARBA00023136"/>
    </source>
</evidence>
<dbReference type="HOGENOM" id="CLU_028310_0_0_3"/>
<keyword evidence="7 12" id="KW-0812">Transmembrane</keyword>
<evidence type="ECO:0000256" key="10">
    <source>
        <dbReference type="ARBA" id="ARBA00023078"/>
    </source>
</evidence>
<keyword evidence="10" id="KW-0793">Thylakoid</keyword>
<dbReference type="KEGG" id="pmj:P9211_14281"/>
<comment type="cofactor">
    <cofactor evidence="2">
        <name>divinyl chlorophyll b</name>
        <dbReference type="ChEBI" id="CHEBI:73096"/>
    </cofactor>
</comment>
<keyword evidence="8 12" id="KW-1133">Transmembrane helix</keyword>
<protein>
    <submittedName>
        <fullName evidence="13">Uncharacterized protein</fullName>
    </submittedName>
</protein>
<keyword evidence="14" id="KW-1185">Reference proteome</keyword>
<evidence type="ECO:0000256" key="7">
    <source>
        <dbReference type="ARBA" id="ARBA00022692"/>
    </source>
</evidence>
<evidence type="ECO:0000256" key="1">
    <source>
        <dbReference type="ARBA" id="ARBA00001921"/>
    </source>
</evidence>
<evidence type="ECO:0000313" key="14">
    <source>
        <dbReference type="Proteomes" id="UP000000788"/>
    </source>
</evidence>
<evidence type="ECO:0000256" key="9">
    <source>
        <dbReference type="ARBA" id="ARBA00022991"/>
    </source>
</evidence>
<dbReference type="GO" id="GO:0009521">
    <property type="term" value="C:photosystem"/>
    <property type="evidence" value="ECO:0007669"/>
    <property type="project" value="InterPro"/>
</dbReference>
<dbReference type="GO" id="GO:0016168">
    <property type="term" value="F:chlorophyll binding"/>
    <property type="evidence" value="ECO:0007669"/>
    <property type="project" value="UniProtKB-KW"/>
</dbReference>
<dbReference type="eggNOG" id="ENOG5030XKS">
    <property type="taxonomic scope" value="Bacteria"/>
</dbReference>
<dbReference type="NCBIfam" id="TIGR03041">
    <property type="entry name" value="PS_antenn_a_b"/>
    <property type="match status" value="1"/>
</dbReference>
<accession>A9BBZ7</accession>
<feature type="transmembrane region" description="Helical" evidence="12">
    <location>
        <begin position="88"/>
        <end position="113"/>
    </location>
</feature>
<sequence length="365" mass="40402">MQTYGNPNPTYGWWVGNSVVTNKSSRFIGSHVAHTGLIAFTAGANTLWELARYNPDIPMGHQGMVSIPHLASIGIGFDQAGVWTGQDVAFIGIFHLICSFVYALAGLLHSIVFSEDTQNSSGLFAEGRPEHRQAARYKLEWDNPDNQTFILGHHLIFFGVACIWFVEWARIHGIYDPAIGAVRQVEYNLNLNAIWNHQFDFLTIDSLEDVMGGHAFLAFAEILGGAHHIATKMGSGALGEYTEFKGKNVLSAEAVLSWSLAGIGWMAIIAAFWCATNTTVYPEAWYGEPLAIKFGISPYWIDTGNMDGVVTGHTSRAWLTNVHYYLGFFFIQGHLWHAIRALGFDFKRVTNAIGNLDNQKITLNG</sequence>
<dbReference type="InterPro" id="IPR000932">
    <property type="entry name" value="PS_antenna-like"/>
</dbReference>
<evidence type="ECO:0000256" key="2">
    <source>
        <dbReference type="ARBA" id="ARBA00001949"/>
    </source>
</evidence>
<name>A9BBZ7_PROM4</name>
<keyword evidence="9" id="KW-0157">Chromophore</keyword>
<feature type="transmembrane region" description="Helical" evidence="12">
    <location>
        <begin position="148"/>
        <end position="166"/>
    </location>
</feature>
<reference evidence="13 14" key="1">
    <citation type="journal article" date="2007" name="PLoS Genet.">
        <title>Patterns and implications of gene gain and loss in the evolution of Prochlorococcus.</title>
        <authorList>
            <person name="Kettler G.C."/>
            <person name="Martiny A.C."/>
            <person name="Huang K."/>
            <person name="Zucker J."/>
            <person name="Coleman M.L."/>
            <person name="Rodrigue S."/>
            <person name="Chen F."/>
            <person name="Lapidus A."/>
            <person name="Ferriera S."/>
            <person name="Johnson J."/>
            <person name="Steglich C."/>
            <person name="Church G.M."/>
            <person name="Richardson P."/>
            <person name="Chisholm S.W."/>
        </authorList>
    </citation>
    <scope>NUCLEOTIDE SEQUENCE [LARGE SCALE GENOMIC DNA]</scope>
    <source>
        <strain evidence="14">MIT 9211</strain>
    </source>
</reference>
<keyword evidence="5" id="KW-0148">Chlorophyll</keyword>
<keyword evidence="6" id="KW-0602">Photosynthesis</keyword>
<dbReference type="OrthoDB" id="9429529at2"/>
<dbReference type="AlphaFoldDB" id="A9BBZ7"/>
<evidence type="ECO:0000313" key="13">
    <source>
        <dbReference type="EMBL" id="ABX09359.1"/>
    </source>
</evidence>
<dbReference type="RefSeq" id="WP_012195980.1">
    <property type="nucleotide sequence ID" value="NC_009976.1"/>
</dbReference>
<dbReference type="InterPro" id="IPR036001">
    <property type="entry name" value="PS_II_antenna-like_sf"/>
</dbReference>
<dbReference type="Pfam" id="PF00421">
    <property type="entry name" value="PSII"/>
    <property type="match status" value="1"/>
</dbReference>